<dbReference type="GO" id="GO:0005525">
    <property type="term" value="F:GTP binding"/>
    <property type="evidence" value="ECO:0007669"/>
    <property type="project" value="InterPro"/>
</dbReference>
<organism evidence="9 10">
    <name type="scientific">Enterococcus canis</name>
    <dbReference type="NCBI Taxonomy" id="214095"/>
    <lineage>
        <taxon>Bacteria</taxon>
        <taxon>Bacillati</taxon>
        <taxon>Bacillota</taxon>
        <taxon>Bacilli</taxon>
        <taxon>Lactobacillales</taxon>
        <taxon>Enterococcaceae</taxon>
        <taxon>Enterococcus</taxon>
    </lineage>
</organism>
<dbReference type="EC" id="4.6.1.17" evidence="3 6"/>
<keyword evidence="4 6" id="KW-0501">Molybdenum cofactor biosynthesis</keyword>
<evidence type="ECO:0000256" key="4">
    <source>
        <dbReference type="ARBA" id="ARBA00023150"/>
    </source>
</evidence>
<comment type="subunit">
    <text evidence="6">Homohexamer; trimer of dimers.</text>
</comment>
<evidence type="ECO:0000256" key="5">
    <source>
        <dbReference type="ARBA" id="ARBA00023239"/>
    </source>
</evidence>
<feature type="domain" description="Molybdopterin-guanine dinucleotide biosynthesis protein B (MobB)" evidence="8">
    <location>
        <begin position="2"/>
        <end position="104"/>
    </location>
</feature>
<dbReference type="STRING" id="214095.RU97_GL002461"/>
<dbReference type="Pfam" id="PF01967">
    <property type="entry name" value="MoaC"/>
    <property type="match status" value="1"/>
</dbReference>
<dbReference type="PANTHER" id="PTHR40072:SF1">
    <property type="entry name" value="MOLYBDOPTERIN-GUANINE DINUCLEOTIDE BIOSYNTHESIS ADAPTER PROTEIN"/>
    <property type="match status" value="1"/>
</dbReference>
<dbReference type="InterPro" id="IPR027417">
    <property type="entry name" value="P-loop_NTPase"/>
</dbReference>
<comment type="similarity">
    <text evidence="6">Belongs to the MoaC family.</text>
</comment>
<dbReference type="Proteomes" id="UP000181884">
    <property type="component" value="Unassembled WGS sequence"/>
</dbReference>
<dbReference type="NCBIfam" id="NF006870">
    <property type="entry name" value="PRK09364.1"/>
    <property type="match status" value="1"/>
</dbReference>
<dbReference type="HAMAP" id="MF_01224_B">
    <property type="entry name" value="MoaC_B"/>
    <property type="match status" value="1"/>
</dbReference>
<gene>
    <name evidence="6" type="primary">moaC</name>
    <name evidence="9" type="ORF">RU97_GL002461</name>
</gene>
<dbReference type="CDD" id="cd01420">
    <property type="entry name" value="MoaC_PE"/>
    <property type="match status" value="1"/>
</dbReference>
<accession>A0A1L8RD29</accession>
<dbReference type="Gene3D" id="3.30.70.640">
    <property type="entry name" value="Molybdopterin cofactor biosynthesis C (MoaC) domain"/>
    <property type="match status" value="1"/>
</dbReference>
<feature type="binding site" evidence="6">
    <location>
        <begin position="227"/>
        <end position="229"/>
    </location>
    <ligand>
        <name>substrate</name>
    </ligand>
</feature>
<dbReference type="InterPro" id="IPR036522">
    <property type="entry name" value="MoaC_sf"/>
</dbReference>
<name>A0A1L8RD29_9ENTE</name>
<reference evidence="9 10" key="1">
    <citation type="submission" date="2014-12" db="EMBL/GenBank/DDBJ databases">
        <title>Draft genome sequences of 29 type strains of Enterococci.</title>
        <authorList>
            <person name="Zhong Z."/>
            <person name="Sun Z."/>
            <person name="Liu W."/>
            <person name="Zhang W."/>
            <person name="Zhang H."/>
        </authorList>
    </citation>
    <scope>NUCLEOTIDE SEQUENCE [LARGE SCALE GENOMIC DNA]</scope>
    <source>
        <strain evidence="9 10">DSM 17029</strain>
    </source>
</reference>
<dbReference type="InterPro" id="IPR047594">
    <property type="entry name" value="MoaC_bact/euk"/>
</dbReference>
<evidence type="ECO:0000259" key="7">
    <source>
        <dbReference type="Pfam" id="PF01967"/>
    </source>
</evidence>
<keyword evidence="10" id="KW-1185">Reference proteome</keyword>
<dbReference type="InterPro" id="IPR023045">
    <property type="entry name" value="MoaC"/>
</dbReference>
<sequence length="311" mass="34564">MIRLIETARHDNLEVAAFKHTHHSVAMDVAGTDTDRFAQAGANQVGMQQDGGFFWHETRPMTNKPVPLENEIAHYVAAKTELILIEGFKWESYPKILLLRPNDEVADFAEYGPFLTIATIFPEKVGPAVVDFTTAEKVAQWFSEWLQEEQNKMTELTHFNEQERARMVDVTEKQITHREATAEVTVVMQPETLQRIKEGQVKKGDVLAVAQVAGIMAAKKTSELIPMCHPLLISGVDIHFRDNNQQELTITATVKVTGQTGVEMEALTAAQVAALTVYDMCKAMDKGIRITNGHLVEKIGGKSGHYVNPAG</sequence>
<dbReference type="SUPFAM" id="SSF55040">
    <property type="entry name" value="Molybdenum cofactor biosynthesis protein C, MoaC"/>
    <property type="match status" value="1"/>
</dbReference>
<feature type="binding site" evidence="6">
    <location>
        <begin position="264"/>
        <end position="265"/>
    </location>
    <ligand>
        <name>substrate</name>
    </ligand>
</feature>
<feature type="domain" description="Molybdopterin cofactor biosynthesis C (MoaC)" evidence="7">
    <location>
        <begin position="167"/>
        <end position="301"/>
    </location>
</feature>
<evidence type="ECO:0000313" key="10">
    <source>
        <dbReference type="Proteomes" id="UP000181884"/>
    </source>
</evidence>
<dbReference type="NCBIfam" id="TIGR00581">
    <property type="entry name" value="moaC"/>
    <property type="match status" value="1"/>
</dbReference>
<dbReference type="PANTHER" id="PTHR40072">
    <property type="entry name" value="MOLYBDOPTERIN-GUANINE DINUCLEOTIDE BIOSYNTHESIS ADAPTER PROTEIN-RELATED"/>
    <property type="match status" value="1"/>
</dbReference>
<dbReference type="AlphaFoldDB" id="A0A1L8RD29"/>
<keyword evidence="5 6" id="KW-0456">Lyase</keyword>
<feature type="active site" evidence="6">
    <location>
        <position position="279"/>
    </location>
</feature>
<dbReference type="InterPro" id="IPR004435">
    <property type="entry name" value="MobB_dom"/>
</dbReference>
<protein>
    <recommendedName>
        <fullName evidence="3 6">Cyclic pyranopterin monophosphate synthase</fullName>
        <ecNumber evidence="3 6">4.6.1.17</ecNumber>
    </recommendedName>
    <alternativeName>
        <fullName evidence="6">Molybdenum cofactor biosynthesis protein C</fullName>
    </alternativeName>
</protein>
<comment type="function">
    <text evidence="6">Catalyzes the conversion of (8S)-3',8-cyclo-7,8-dihydroguanosine 5'-triphosphate to cyclic pyranopterin monophosphate (cPMP).</text>
</comment>
<comment type="caution">
    <text evidence="9">The sequence shown here is derived from an EMBL/GenBank/DDBJ whole genome shotgun (WGS) entry which is preliminary data.</text>
</comment>
<comment type="catalytic activity">
    <reaction evidence="1 6">
        <text>(8S)-3',8-cyclo-7,8-dihydroguanosine 5'-triphosphate = cyclic pyranopterin phosphate + diphosphate</text>
        <dbReference type="Rhea" id="RHEA:49580"/>
        <dbReference type="ChEBI" id="CHEBI:33019"/>
        <dbReference type="ChEBI" id="CHEBI:59648"/>
        <dbReference type="ChEBI" id="CHEBI:131766"/>
        <dbReference type="EC" id="4.6.1.17"/>
    </reaction>
</comment>
<dbReference type="Pfam" id="PF03205">
    <property type="entry name" value="MobB"/>
    <property type="match status" value="1"/>
</dbReference>
<dbReference type="Gene3D" id="3.40.50.300">
    <property type="entry name" value="P-loop containing nucleotide triphosphate hydrolases"/>
    <property type="match status" value="1"/>
</dbReference>
<dbReference type="GO" id="GO:0006777">
    <property type="term" value="P:Mo-molybdopterin cofactor biosynthetic process"/>
    <property type="evidence" value="ECO:0007669"/>
    <property type="project" value="UniProtKB-UniRule"/>
</dbReference>
<dbReference type="GO" id="GO:0061799">
    <property type="term" value="F:cyclic pyranopterin monophosphate synthase activity"/>
    <property type="evidence" value="ECO:0007669"/>
    <property type="project" value="UniProtKB-UniRule"/>
</dbReference>
<dbReference type="InterPro" id="IPR002820">
    <property type="entry name" value="Mopterin_CF_biosynth-C_dom"/>
</dbReference>
<evidence type="ECO:0000256" key="6">
    <source>
        <dbReference type="HAMAP-Rule" id="MF_01224"/>
    </source>
</evidence>
<dbReference type="InterPro" id="IPR052539">
    <property type="entry name" value="MGD_biosynthesis_adapter"/>
</dbReference>
<evidence type="ECO:0000256" key="2">
    <source>
        <dbReference type="ARBA" id="ARBA00005046"/>
    </source>
</evidence>
<evidence type="ECO:0000313" key="9">
    <source>
        <dbReference type="EMBL" id="OJG17671.1"/>
    </source>
</evidence>
<evidence type="ECO:0000259" key="8">
    <source>
        <dbReference type="Pfam" id="PF03205"/>
    </source>
</evidence>
<dbReference type="UniPathway" id="UPA00344"/>
<proteinExistence type="inferred from homology"/>
<evidence type="ECO:0000256" key="1">
    <source>
        <dbReference type="ARBA" id="ARBA00001637"/>
    </source>
</evidence>
<comment type="pathway">
    <text evidence="2 6">Cofactor biosynthesis; molybdopterin biosynthesis.</text>
</comment>
<evidence type="ECO:0000256" key="3">
    <source>
        <dbReference type="ARBA" id="ARBA00012575"/>
    </source>
</evidence>
<dbReference type="EMBL" id="JXKH01000007">
    <property type="protein sequence ID" value="OJG17671.1"/>
    <property type="molecule type" value="Genomic_DNA"/>
</dbReference>